<accession>A0AAE1CUI7</accession>
<feature type="region of interest" description="Disordered" evidence="1">
    <location>
        <begin position="87"/>
        <end position="110"/>
    </location>
</feature>
<evidence type="ECO:0000256" key="1">
    <source>
        <dbReference type="SAM" id="MobiDB-lite"/>
    </source>
</evidence>
<comment type="caution">
    <text evidence="2">The sequence shown here is derived from an EMBL/GenBank/DDBJ whole genome shotgun (WGS) entry which is preliminary data.</text>
</comment>
<dbReference type="AlphaFoldDB" id="A0AAE1CUI7"/>
<evidence type="ECO:0000313" key="3">
    <source>
        <dbReference type="Proteomes" id="UP001283361"/>
    </source>
</evidence>
<evidence type="ECO:0000313" key="2">
    <source>
        <dbReference type="EMBL" id="KAK3735738.1"/>
    </source>
</evidence>
<keyword evidence="3" id="KW-1185">Reference proteome</keyword>
<dbReference type="Proteomes" id="UP001283361">
    <property type="component" value="Unassembled WGS sequence"/>
</dbReference>
<name>A0AAE1CUI7_9GAST</name>
<organism evidence="2 3">
    <name type="scientific">Elysia crispata</name>
    <name type="common">lettuce slug</name>
    <dbReference type="NCBI Taxonomy" id="231223"/>
    <lineage>
        <taxon>Eukaryota</taxon>
        <taxon>Metazoa</taxon>
        <taxon>Spiralia</taxon>
        <taxon>Lophotrochozoa</taxon>
        <taxon>Mollusca</taxon>
        <taxon>Gastropoda</taxon>
        <taxon>Heterobranchia</taxon>
        <taxon>Euthyneura</taxon>
        <taxon>Panpulmonata</taxon>
        <taxon>Sacoglossa</taxon>
        <taxon>Placobranchoidea</taxon>
        <taxon>Plakobranchidae</taxon>
        <taxon>Elysia</taxon>
    </lineage>
</organism>
<sequence length="110" mass="12572">MLRLTTVNSDAEKVLKESAACRAGFMPSDLDENTVKRHTRICRLQSVLESNVQSKVSPGGHRRQQTSFRYERWAADPGHHLKVETESTTKRIFPAPATRRPFNRSAHQEK</sequence>
<reference evidence="2" key="1">
    <citation type="journal article" date="2023" name="G3 (Bethesda)">
        <title>A reference genome for the long-term kleptoplast-retaining sea slug Elysia crispata morphotype clarki.</title>
        <authorList>
            <person name="Eastman K.E."/>
            <person name="Pendleton A.L."/>
            <person name="Shaikh M.A."/>
            <person name="Suttiyut T."/>
            <person name="Ogas R."/>
            <person name="Tomko P."/>
            <person name="Gavelis G."/>
            <person name="Widhalm J.R."/>
            <person name="Wisecaver J.H."/>
        </authorList>
    </citation>
    <scope>NUCLEOTIDE SEQUENCE</scope>
    <source>
        <strain evidence="2">ECLA1</strain>
    </source>
</reference>
<gene>
    <name evidence="2" type="ORF">RRG08_024533</name>
</gene>
<dbReference type="EMBL" id="JAWDGP010006768">
    <property type="protein sequence ID" value="KAK3735738.1"/>
    <property type="molecule type" value="Genomic_DNA"/>
</dbReference>
<protein>
    <submittedName>
        <fullName evidence="2">Uncharacterized protein</fullName>
    </submittedName>
</protein>
<proteinExistence type="predicted"/>